<dbReference type="InterPro" id="IPR042211">
    <property type="entry name" value="CRISPR-assoc_Cas1_N"/>
</dbReference>
<dbReference type="RefSeq" id="WP_009886018.1">
    <property type="nucleotide sequence ID" value="NC_021592.1"/>
</dbReference>
<evidence type="ECO:0000256" key="8">
    <source>
        <dbReference type="ARBA" id="ARBA00023211"/>
    </source>
</evidence>
<gene>
    <name evidence="9" type="primary">cas1</name>
    <name evidence="10" type="ORF">FACI_IFERC00001G0003</name>
</gene>
<dbReference type="EMBL" id="CP004145">
    <property type="protein sequence ID" value="AGO59983.1"/>
    <property type="molecule type" value="Genomic_DNA"/>
</dbReference>
<evidence type="ECO:0000256" key="4">
    <source>
        <dbReference type="ARBA" id="ARBA00022801"/>
    </source>
</evidence>
<keyword evidence="5 9" id="KW-0460">Magnesium</keyword>
<keyword evidence="2 9" id="KW-0479">Metal-binding</keyword>
<keyword evidence="1 9" id="KW-0540">Nuclease</keyword>
<keyword evidence="3 9" id="KW-0255">Endonuclease</keyword>
<feature type="binding site" evidence="9">
    <location>
        <position position="155"/>
    </location>
    <ligand>
        <name>Mn(2+)</name>
        <dbReference type="ChEBI" id="CHEBI:29035"/>
    </ligand>
</feature>
<dbReference type="InterPro" id="IPR002729">
    <property type="entry name" value="CRISPR-assoc_Cas1"/>
</dbReference>
<evidence type="ECO:0000256" key="1">
    <source>
        <dbReference type="ARBA" id="ARBA00022722"/>
    </source>
</evidence>
<evidence type="ECO:0000313" key="11">
    <source>
        <dbReference type="Proteomes" id="UP000014660"/>
    </source>
</evidence>
<protein>
    <recommendedName>
        <fullName evidence="9">CRISPR-associated endonuclease Cas1</fullName>
        <ecNumber evidence="9">3.1.-.-</ecNumber>
    </recommendedName>
</protein>
<comment type="subunit">
    <text evidence="9">Homodimer, forms a heterotetramer with a Cas2 homodimer.</text>
</comment>
<dbReference type="Pfam" id="PF01867">
    <property type="entry name" value="Cas_Cas1"/>
    <property type="match status" value="1"/>
</dbReference>
<proteinExistence type="inferred from homology"/>
<dbReference type="GO" id="GO:0016787">
    <property type="term" value="F:hydrolase activity"/>
    <property type="evidence" value="ECO:0007669"/>
    <property type="project" value="UniProtKB-KW"/>
</dbReference>
<evidence type="ECO:0000256" key="2">
    <source>
        <dbReference type="ARBA" id="ARBA00022723"/>
    </source>
</evidence>
<dbReference type="GeneID" id="16024147"/>
<dbReference type="InterPro" id="IPR019858">
    <property type="entry name" value="CRISPR-assoc_Cas1_HMARI/TNEAP"/>
</dbReference>
<feature type="binding site" evidence="9">
    <location>
        <position position="235"/>
    </location>
    <ligand>
        <name>Mn(2+)</name>
        <dbReference type="ChEBI" id="CHEBI:29035"/>
    </ligand>
</feature>
<reference evidence="10 11" key="1">
    <citation type="journal article" date="2007" name="Proc. Natl. Acad. Sci. U.S.A.">
        <title>Genome dynamics in a natural archaeal population.</title>
        <authorList>
            <person name="Allen E.E."/>
            <person name="Tyson G.W."/>
            <person name="Whitaker R.J."/>
            <person name="Detter J.C."/>
            <person name="Richardson P.M."/>
            <person name="Banfield J.F."/>
        </authorList>
    </citation>
    <scope>NUCLEOTIDE SEQUENCE [LARGE SCALE GENOMIC DNA]</scope>
    <source>
        <strain evidence="11">fer1</strain>
    </source>
</reference>
<dbReference type="Gene3D" id="1.20.120.920">
    <property type="entry name" value="CRISPR-associated endonuclease Cas1, C-terminal domain"/>
    <property type="match status" value="1"/>
</dbReference>
<keyword evidence="8 9" id="KW-0464">Manganese</keyword>
<dbReference type="Gene3D" id="3.100.10.20">
    <property type="entry name" value="CRISPR-associated endonuclease Cas1, N-terminal domain"/>
    <property type="match status" value="1"/>
</dbReference>
<feature type="binding site" evidence="9">
    <location>
        <position position="220"/>
    </location>
    <ligand>
        <name>Mn(2+)</name>
        <dbReference type="ChEBI" id="CHEBI:29035"/>
    </ligand>
</feature>
<comment type="function">
    <text evidence="9">CRISPR (clustered regularly interspaced short palindromic repeat), is an adaptive immune system that provides protection against mobile genetic elements (viruses, transposable elements and conjugative plasmids). CRISPR clusters contain spacers, sequences complementary to antecedent mobile elements, and target invading nucleic acids. CRISPR clusters are transcribed and processed into CRISPR RNA (crRNA). Acts as a dsDNA endonuclease. Involved in the integration of spacer DNA into the CRISPR cassette.</text>
</comment>
<dbReference type="NCBIfam" id="TIGR03641">
    <property type="entry name" value="cas1_HMARI"/>
    <property type="match status" value="1"/>
</dbReference>
<dbReference type="EC" id="3.1.-.-" evidence="9"/>
<dbReference type="GO" id="GO:0004520">
    <property type="term" value="F:DNA endonuclease activity"/>
    <property type="evidence" value="ECO:0007669"/>
    <property type="project" value="InterPro"/>
</dbReference>
<evidence type="ECO:0000256" key="3">
    <source>
        <dbReference type="ARBA" id="ARBA00022759"/>
    </source>
</evidence>
<dbReference type="GO" id="GO:0043571">
    <property type="term" value="P:maintenance of CRISPR repeat elements"/>
    <property type="evidence" value="ECO:0007669"/>
    <property type="project" value="UniProtKB-UniRule"/>
</dbReference>
<keyword evidence="11" id="KW-1185">Reference proteome</keyword>
<keyword evidence="7 9" id="KW-0238">DNA-binding</keyword>
<dbReference type="NCBIfam" id="TIGR00287">
    <property type="entry name" value="cas1"/>
    <property type="match status" value="1"/>
</dbReference>
<dbReference type="HOGENOM" id="CLU_052779_2_0_2"/>
<keyword evidence="6 9" id="KW-0051">Antiviral defense</keyword>
<sequence length="328" mass="37851">MVKSDYHIIHESTVYVDGGTIIIENSIGKNAIPVENVRSVYAHKPVSISSGVVSIISKLGIPIHFFNWYGNYEATLWPKSKDISGDVIIKQAQKYLDIHERINIAKSFVSGALHNFNRILSEYDTETVKKSREDIKSNIGNLTNAMDITEIMGIEGRSHNSYFKAMDSVIPEKFRINKRIRRPPGNMGNALISFGNSLVYASVLTEIYFTHLNPTISYLHEPSERRFSLSLDIAEIFKPIISHKLFLYLINKKIINENDFDNSLEKVILNEKGKKLYLKNYEEKLTSTVFHRTLKKNVTYQDLIRMEVYKLEKDLLGIKPYKPFIIWW</sequence>
<dbReference type="GO" id="GO:0003677">
    <property type="term" value="F:DNA binding"/>
    <property type="evidence" value="ECO:0007669"/>
    <property type="project" value="UniProtKB-KW"/>
</dbReference>
<dbReference type="Proteomes" id="UP000014660">
    <property type="component" value="Chromosome"/>
</dbReference>
<evidence type="ECO:0000256" key="7">
    <source>
        <dbReference type="ARBA" id="ARBA00023125"/>
    </source>
</evidence>
<evidence type="ECO:0000256" key="5">
    <source>
        <dbReference type="ARBA" id="ARBA00022842"/>
    </source>
</evidence>
<dbReference type="HAMAP" id="MF_01470">
    <property type="entry name" value="Cas1"/>
    <property type="match status" value="1"/>
</dbReference>
<evidence type="ECO:0000313" key="10">
    <source>
        <dbReference type="EMBL" id="AGO59983.1"/>
    </source>
</evidence>
<dbReference type="PANTHER" id="PTHR43219:SF2">
    <property type="entry name" value="CRISPR-ASSOCIATED ENDONUCLEASE CAS1"/>
    <property type="match status" value="1"/>
</dbReference>
<dbReference type="KEGG" id="fac:FACI_IFERC01G0003"/>
<name>S0AKU9_FERAC</name>
<dbReference type="GO" id="GO:0051607">
    <property type="term" value="P:defense response to virus"/>
    <property type="evidence" value="ECO:0007669"/>
    <property type="project" value="UniProtKB-UniRule"/>
</dbReference>
<comment type="cofactor">
    <cofactor evidence="9">
        <name>Mg(2+)</name>
        <dbReference type="ChEBI" id="CHEBI:18420"/>
    </cofactor>
    <cofactor evidence="9">
        <name>Mn(2+)</name>
        <dbReference type="ChEBI" id="CHEBI:29035"/>
    </cofactor>
</comment>
<accession>S0AKU9</accession>
<dbReference type="GO" id="GO:0046872">
    <property type="term" value="F:metal ion binding"/>
    <property type="evidence" value="ECO:0007669"/>
    <property type="project" value="UniProtKB-UniRule"/>
</dbReference>
<dbReference type="InterPro" id="IPR042206">
    <property type="entry name" value="CRISPR-assoc_Cas1_C"/>
</dbReference>
<evidence type="ECO:0000256" key="6">
    <source>
        <dbReference type="ARBA" id="ARBA00023118"/>
    </source>
</evidence>
<organism evidence="10 11">
    <name type="scientific">Ferroplasma acidarmanus Fer1</name>
    <dbReference type="NCBI Taxonomy" id="333146"/>
    <lineage>
        <taxon>Archaea</taxon>
        <taxon>Methanobacteriati</taxon>
        <taxon>Thermoplasmatota</taxon>
        <taxon>Thermoplasmata</taxon>
        <taxon>Thermoplasmatales</taxon>
        <taxon>Ferroplasmaceae</taxon>
        <taxon>Ferroplasma</taxon>
    </lineage>
</organism>
<dbReference type="PANTHER" id="PTHR43219">
    <property type="entry name" value="CRISPR-ASSOCIATED ENDONUCLEASE CAS1"/>
    <property type="match status" value="1"/>
</dbReference>
<dbReference type="AlphaFoldDB" id="S0AKU9"/>
<dbReference type="PATRIC" id="fig|333146.12.peg.3"/>
<evidence type="ECO:0000256" key="9">
    <source>
        <dbReference type="HAMAP-Rule" id="MF_01470"/>
    </source>
</evidence>
<keyword evidence="4 9" id="KW-0378">Hydrolase</keyword>
<comment type="similarity">
    <text evidence="9">Belongs to the CRISPR-associated endonuclease Cas1 family.</text>
</comment>